<sequence>MAVKRARLAARRLWKQTHLYLGLVLGLPFVLVGLTGSCIVFDHRLDEWLNADLLTTNNRGVAQSLDAVVGAARRVVSFEPSSISIAMPRREGAAFVVRLRDSAVDGLPRTMEIMVDPVSGRVLGQRIKDDHLMSLVYDLHWRLLLDEPGRILVGITGLCMIVSIATGLYLWWPSPGKWKRSLKFYKGARPKRFNFDLHRLFGVYSTLVVFVVVFSGVTMSLPGLVEPVVKIFSPLTFEYPSHLKSSIPKNANMISFEEAERKARAVFPDADLQYIYFPDNAEGFIQATLRSPGEVRRTGGASRVYMDAYTGEALLIQRPEEMTAGDVFMEWQFPLHNGEAFGLPGRVIVFISGLLPLILYITGVRIWMNQRRGI</sequence>
<dbReference type="InterPro" id="IPR025711">
    <property type="entry name" value="PepSY"/>
</dbReference>
<dbReference type="Proteomes" id="UP000594464">
    <property type="component" value="Chromosome"/>
</dbReference>
<accession>A0A7T0G4K9</accession>
<protein>
    <submittedName>
        <fullName evidence="3">PepSY domain-containing protein</fullName>
    </submittedName>
</protein>
<organism evidence="3 4">
    <name type="scientific">Candidatus Nitrohelix vancouverensis</name>
    <dbReference type="NCBI Taxonomy" id="2705534"/>
    <lineage>
        <taxon>Bacteria</taxon>
        <taxon>Pseudomonadati</taxon>
        <taxon>Nitrospinota/Tectimicrobiota group</taxon>
        <taxon>Nitrospinota</taxon>
        <taxon>Nitrospinia</taxon>
        <taxon>Nitrospinales</taxon>
        <taxon>Nitrospinaceae</taxon>
        <taxon>Candidatus Nitrohelix</taxon>
    </lineage>
</organism>
<dbReference type="InterPro" id="IPR005625">
    <property type="entry name" value="PepSY-ass_TM"/>
</dbReference>
<reference evidence="4" key="1">
    <citation type="submission" date="2020-02" db="EMBL/GenBank/DDBJ databases">
        <title>Genomic and physiological characterization of two novel Nitrospinaceae genera.</title>
        <authorList>
            <person name="Mueller A.J."/>
            <person name="Jung M.-Y."/>
            <person name="Strachan C.R."/>
            <person name="Herbold C.W."/>
            <person name="Kirkegaard R.H."/>
            <person name="Daims H."/>
        </authorList>
    </citation>
    <scope>NUCLEOTIDE SEQUENCE [LARGE SCALE GENOMIC DNA]</scope>
</reference>
<feature type="transmembrane region" description="Helical" evidence="1">
    <location>
        <begin position="201"/>
        <end position="225"/>
    </location>
</feature>
<dbReference type="EMBL" id="CP048620">
    <property type="protein sequence ID" value="QPJ66469.1"/>
    <property type="molecule type" value="Genomic_DNA"/>
</dbReference>
<evidence type="ECO:0000259" key="2">
    <source>
        <dbReference type="Pfam" id="PF03413"/>
    </source>
</evidence>
<evidence type="ECO:0000313" key="3">
    <source>
        <dbReference type="EMBL" id="QPJ66469.1"/>
    </source>
</evidence>
<keyword evidence="1" id="KW-0812">Transmembrane</keyword>
<dbReference type="PANTHER" id="PTHR34219">
    <property type="entry name" value="IRON-REGULATED INNER MEMBRANE PROTEIN-RELATED"/>
    <property type="match status" value="1"/>
</dbReference>
<evidence type="ECO:0000313" key="4">
    <source>
        <dbReference type="Proteomes" id="UP000594464"/>
    </source>
</evidence>
<feature type="transmembrane region" description="Helical" evidence="1">
    <location>
        <begin position="20"/>
        <end position="42"/>
    </location>
</feature>
<evidence type="ECO:0000256" key="1">
    <source>
        <dbReference type="SAM" id="Phobius"/>
    </source>
</evidence>
<feature type="domain" description="PepSY" evidence="2">
    <location>
        <begin position="254"/>
        <end position="314"/>
    </location>
</feature>
<proteinExistence type="predicted"/>
<feature type="transmembrane region" description="Helical" evidence="1">
    <location>
        <begin position="347"/>
        <end position="368"/>
    </location>
</feature>
<dbReference type="KEGG" id="nva:G3M78_14115"/>
<feature type="transmembrane region" description="Helical" evidence="1">
    <location>
        <begin position="151"/>
        <end position="172"/>
    </location>
</feature>
<dbReference type="Pfam" id="PF03413">
    <property type="entry name" value="PepSY"/>
    <property type="match status" value="1"/>
</dbReference>
<name>A0A7T0G4K9_9BACT</name>
<keyword evidence="1" id="KW-0472">Membrane</keyword>
<gene>
    <name evidence="3" type="ORF">G3M78_14115</name>
</gene>
<dbReference type="AlphaFoldDB" id="A0A7T0G4K9"/>
<keyword evidence="1" id="KW-1133">Transmembrane helix</keyword>
<dbReference type="Pfam" id="PF03929">
    <property type="entry name" value="PepSY_TM"/>
    <property type="match status" value="1"/>
</dbReference>